<dbReference type="Proteomes" id="UP001458415">
    <property type="component" value="Unassembled WGS sequence"/>
</dbReference>
<accession>A0ABV1WG57</accession>
<dbReference type="InterPro" id="IPR002645">
    <property type="entry name" value="STAS_dom"/>
</dbReference>
<proteinExistence type="inferred from homology"/>
<sequence>MHPEFDISQRGSDGWTVVEIRGEADVFTVPRIREHVVKLIEQGRSRFIVDLRRVTFMDSTGLGVLVGILKRIRTHEGDLRLVITRREIHKIFHLTGLHRVFSIYDSLDDALTPP</sequence>
<dbReference type="InterPro" id="IPR003658">
    <property type="entry name" value="Anti-sigma_ant"/>
</dbReference>
<dbReference type="PANTHER" id="PTHR33495:SF2">
    <property type="entry name" value="ANTI-SIGMA FACTOR ANTAGONIST TM_1081-RELATED"/>
    <property type="match status" value="1"/>
</dbReference>
<dbReference type="Gene3D" id="3.30.750.24">
    <property type="entry name" value="STAS domain"/>
    <property type="match status" value="1"/>
</dbReference>
<feature type="domain" description="STAS" evidence="3">
    <location>
        <begin position="5"/>
        <end position="114"/>
    </location>
</feature>
<name>A0ABV1WG57_9ACTN</name>
<dbReference type="Pfam" id="PF01740">
    <property type="entry name" value="STAS"/>
    <property type="match status" value="1"/>
</dbReference>
<keyword evidence="5" id="KW-1185">Reference proteome</keyword>
<comment type="caution">
    <text evidence="4">The sequence shown here is derived from an EMBL/GenBank/DDBJ whole genome shotgun (WGS) entry which is preliminary data.</text>
</comment>
<dbReference type="SUPFAM" id="SSF52091">
    <property type="entry name" value="SpoIIaa-like"/>
    <property type="match status" value="1"/>
</dbReference>
<dbReference type="RefSeq" id="WP_086731546.1">
    <property type="nucleotide sequence ID" value="NZ_MUBM01000702.1"/>
</dbReference>
<evidence type="ECO:0000256" key="1">
    <source>
        <dbReference type="ARBA" id="ARBA00009013"/>
    </source>
</evidence>
<protein>
    <recommendedName>
        <fullName evidence="2">Anti-sigma factor antagonist</fullName>
    </recommendedName>
</protein>
<dbReference type="InterPro" id="IPR036513">
    <property type="entry name" value="STAS_dom_sf"/>
</dbReference>
<evidence type="ECO:0000256" key="2">
    <source>
        <dbReference type="RuleBase" id="RU003749"/>
    </source>
</evidence>
<organism evidence="4 5">
    <name type="scientific">Streptomyces carpinensis</name>
    <dbReference type="NCBI Taxonomy" id="66369"/>
    <lineage>
        <taxon>Bacteria</taxon>
        <taxon>Bacillati</taxon>
        <taxon>Actinomycetota</taxon>
        <taxon>Actinomycetes</taxon>
        <taxon>Kitasatosporales</taxon>
        <taxon>Streptomycetaceae</taxon>
        <taxon>Streptomyces</taxon>
    </lineage>
</organism>
<evidence type="ECO:0000259" key="3">
    <source>
        <dbReference type="PROSITE" id="PS50801"/>
    </source>
</evidence>
<comment type="similarity">
    <text evidence="1 2">Belongs to the anti-sigma-factor antagonist family.</text>
</comment>
<gene>
    <name evidence="4" type="ORF">ABT317_38880</name>
</gene>
<dbReference type="CDD" id="cd07043">
    <property type="entry name" value="STAS_anti-anti-sigma_factors"/>
    <property type="match status" value="1"/>
</dbReference>
<reference evidence="4 5" key="1">
    <citation type="submission" date="2024-06" db="EMBL/GenBank/DDBJ databases">
        <title>The Natural Products Discovery Center: Release of the First 8490 Sequenced Strains for Exploring Actinobacteria Biosynthetic Diversity.</title>
        <authorList>
            <person name="Kalkreuter E."/>
            <person name="Kautsar S.A."/>
            <person name="Yang D."/>
            <person name="Bader C.D."/>
            <person name="Teijaro C.N."/>
            <person name="Fluegel L."/>
            <person name="Davis C.M."/>
            <person name="Simpson J.R."/>
            <person name="Lauterbach L."/>
            <person name="Steele A.D."/>
            <person name="Gui C."/>
            <person name="Meng S."/>
            <person name="Li G."/>
            <person name="Viehrig K."/>
            <person name="Ye F."/>
            <person name="Su P."/>
            <person name="Kiefer A.F."/>
            <person name="Nichols A."/>
            <person name="Cepeda A.J."/>
            <person name="Yan W."/>
            <person name="Fan B."/>
            <person name="Jiang Y."/>
            <person name="Adhikari A."/>
            <person name="Zheng C.-J."/>
            <person name="Schuster L."/>
            <person name="Cowan T.M."/>
            <person name="Smanski M.J."/>
            <person name="Chevrette M.G."/>
            <person name="De Carvalho L.P.S."/>
            <person name="Shen B."/>
        </authorList>
    </citation>
    <scope>NUCLEOTIDE SEQUENCE [LARGE SCALE GENOMIC DNA]</scope>
    <source>
        <strain evidence="4 5">NPDC000634</strain>
    </source>
</reference>
<evidence type="ECO:0000313" key="5">
    <source>
        <dbReference type="Proteomes" id="UP001458415"/>
    </source>
</evidence>
<dbReference type="PANTHER" id="PTHR33495">
    <property type="entry name" value="ANTI-SIGMA FACTOR ANTAGONIST TM_1081-RELATED-RELATED"/>
    <property type="match status" value="1"/>
</dbReference>
<dbReference type="PROSITE" id="PS50801">
    <property type="entry name" value="STAS"/>
    <property type="match status" value="1"/>
</dbReference>
<dbReference type="EMBL" id="JBEPCU010001138">
    <property type="protein sequence ID" value="MER6982771.1"/>
    <property type="molecule type" value="Genomic_DNA"/>
</dbReference>
<dbReference type="NCBIfam" id="TIGR00377">
    <property type="entry name" value="ant_ant_sig"/>
    <property type="match status" value="1"/>
</dbReference>
<evidence type="ECO:0000313" key="4">
    <source>
        <dbReference type="EMBL" id="MER6982771.1"/>
    </source>
</evidence>